<reference evidence="1 2" key="1">
    <citation type="journal article" date="2020" name="ISME J.">
        <title>Enrichment and physiological characterization of a novel comammox Nitrospira indicates ammonium inhibition of complete nitrification.</title>
        <authorList>
            <person name="Sakoula D."/>
            <person name="Koch H."/>
            <person name="Frank J."/>
            <person name="Jetten M.S.M."/>
            <person name="van Kessel M.A.H.J."/>
            <person name="Lucker S."/>
        </authorList>
    </citation>
    <scope>NUCLEOTIDE SEQUENCE [LARGE SCALE GENOMIC DNA]</scope>
    <source>
        <strain evidence="1">Comreactor17</strain>
    </source>
</reference>
<evidence type="ECO:0000313" key="1">
    <source>
        <dbReference type="EMBL" id="QPD03987.1"/>
    </source>
</evidence>
<name>A0A7S8FDR2_9BACT</name>
<dbReference type="EMBL" id="CP047423">
    <property type="protein sequence ID" value="QPD03987.1"/>
    <property type="molecule type" value="Genomic_DNA"/>
</dbReference>
<evidence type="ECO:0000313" key="2">
    <source>
        <dbReference type="Proteomes" id="UP000593737"/>
    </source>
</evidence>
<accession>A0A7S8FDR2</accession>
<dbReference type="KEGG" id="nkf:Nkreftii_001761"/>
<dbReference type="Proteomes" id="UP000593737">
    <property type="component" value="Chromosome"/>
</dbReference>
<proteinExistence type="predicted"/>
<dbReference type="AlphaFoldDB" id="A0A7S8FDR2"/>
<sequence>MACEASDAGIFWIHDAHNQLSVQHHHLRIPLSLWMPRIGEHTKDLRLKAIGLIHREAVVDARQIDFDPG</sequence>
<gene>
    <name evidence="1" type="ORF">Nkreftii_001761</name>
</gene>
<organism evidence="1 2">
    <name type="scientific">Candidatus Nitrospira kreftii</name>
    <dbReference type="NCBI Taxonomy" id="2652173"/>
    <lineage>
        <taxon>Bacteria</taxon>
        <taxon>Pseudomonadati</taxon>
        <taxon>Nitrospirota</taxon>
        <taxon>Nitrospiria</taxon>
        <taxon>Nitrospirales</taxon>
        <taxon>Nitrospiraceae</taxon>
        <taxon>Nitrospira</taxon>
    </lineage>
</organism>
<protein>
    <submittedName>
        <fullName evidence="1">Uncharacterized protein</fullName>
    </submittedName>
</protein>